<dbReference type="Gene3D" id="3.90.1640.10">
    <property type="entry name" value="inorganic pyrophosphatase (n-terminal core)"/>
    <property type="match status" value="1"/>
</dbReference>
<evidence type="ECO:0000259" key="3">
    <source>
        <dbReference type="Pfam" id="PF02272"/>
    </source>
</evidence>
<gene>
    <name evidence="4" type="primary">nrnA_2</name>
    <name evidence="4" type="ORF">JEODO184_01046</name>
</gene>
<dbReference type="InterPro" id="IPR051319">
    <property type="entry name" value="Oligoribo/pAp-PDE_c-di-AMP_PDE"/>
</dbReference>
<feature type="coiled-coil region" evidence="1">
    <location>
        <begin position="2"/>
        <end position="29"/>
    </location>
</feature>
<dbReference type="EMBL" id="CAJEWD010000007">
    <property type="protein sequence ID" value="CAD2076811.1"/>
    <property type="molecule type" value="Genomic_DNA"/>
</dbReference>
<dbReference type="Proteomes" id="UP000589351">
    <property type="component" value="Unassembled WGS sequence"/>
</dbReference>
<sequence length="319" mass="36214">MFKELTQNLNELNSRSEAVKEMIESHKEIVILRHQRPDPDAYGSQLGLKTYLQNKYPEKTIYAYGEEEASLSFLGSMDEEKDLEDVLIIAVDTANLERLDGSLNFKKHLIKIDHHPDREQYGDVSIVETAVSSTSELLYLLMRTWDEEAIDKDTAALLYMGIVGDTGRFLYNNTTELTLLVASKLIKYGFDASGLITKMHQTSKNAFQYKGYIIDQAVFRPSGIAYTYVPKNIMEDYGLSVSEAGLDVNIFREIDEVKVWFLALENEDEIRVRLRSKELVINDIAGEFGGGGHPLASGVRVKDLNELDTLIKRIEEKML</sequence>
<accession>A0A6V7RI42</accession>
<dbReference type="InterPro" id="IPR003156">
    <property type="entry name" value="DHHA1_dom"/>
</dbReference>
<keyword evidence="1" id="KW-0175">Coiled coil</keyword>
<reference evidence="4 5" key="1">
    <citation type="submission" date="2020-07" db="EMBL/GenBank/DDBJ databases">
        <authorList>
            <person name="Criscuolo A."/>
        </authorList>
    </citation>
    <scope>NUCLEOTIDE SEQUENCE [LARGE SCALE GENOMIC DNA]</scope>
    <source>
        <strain evidence="4">CIP111649</strain>
    </source>
</reference>
<evidence type="ECO:0000256" key="1">
    <source>
        <dbReference type="SAM" id="Coils"/>
    </source>
</evidence>
<dbReference type="RefSeq" id="WP_185125578.1">
    <property type="nucleotide sequence ID" value="NZ_CAJEWD010000007.1"/>
</dbReference>
<dbReference type="Pfam" id="PF02272">
    <property type="entry name" value="DHHA1"/>
    <property type="match status" value="1"/>
</dbReference>
<keyword evidence="5" id="KW-1185">Reference proteome</keyword>
<dbReference type="GO" id="GO:0003676">
    <property type="term" value="F:nucleic acid binding"/>
    <property type="evidence" value="ECO:0007669"/>
    <property type="project" value="InterPro"/>
</dbReference>
<feature type="domain" description="DHHA1" evidence="3">
    <location>
        <begin position="236"/>
        <end position="317"/>
    </location>
</feature>
<evidence type="ECO:0000313" key="4">
    <source>
        <dbReference type="EMBL" id="CAD2076811.1"/>
    </source>
</evidence>
<feature type="domain" description="DDH" evidence="2">
    <location>
        <begin position="29"/>
        <end position="162"/>
    </location>
</feature>
<dbReference type="PANTHER" id="PTHR47618:SF1">
    <property type="entry name" value="BIFUNCTIONAL OLIGORIBONUCLEASE AND PAP PHOSPHATASE NRNA"/>
    <property type="match status" value="1"/>
</dbReference>
<comment type="caution">
    <text evidence="4">The sequence shown here is derived from an EMBL/GenBank/DDBJ whole genome shotgun (WGS) entry which is preliminary data.</text>
</comment>
<dbReference type="Gene3D" id="3.10.310.30">
    <property type="match status" value="1"/>
</dbReference>
<dbReference type="SUPFAM" id="SSF64182">
    <property type="entry name" value="DHH phosphoesterases"/>
    <property type="match status" value="1"/>
</dbReference>
<dbReference type="Pfam" id="PF01368">
    <property type="entry name" value="DHH"/>
    <property type="match status" value="1"/>
</dbReference>
<organism evidence="4 5">
    <name type="scientific">Jeotgalicoccus meleagridis</name>
    <dbReference type="NCBI Taxonomy" id="2759181"/>
    <lineage>
        <taxon>Bacteria</taxon>
        <taxon>Bacillati</taxon>
        <taxon>Bacillota</taxon>
        <taxon>Bacilli</taxon>
        <taxon>Bacillales</taxon>
        <taxon>Staphylococcaceae</taxon>
        <taxon>Jeotgalicoccus</taxon>
    </lineage>
</organism>
<evidence type="ECO:0000259" key="2">
    <source>
        <dbReference type="Pfam" id="PF01368"/>
    </source>
</evidence>
<dbReference type="InterPro" id="IPR001667">
    <property type="entry name" value="DDH_dom"/>
</dbReference>
<name>A0A6V7RI42_9STAP</name>
<dbReference type="AlphaFoldDB" id="A0A6V7RI42"/>
<protein>
    <submittedName>
        <fullName evidence="4">Bifunctional oligoribonuclease and PAP phosphatase NrnA</fullName>
    </submittedName>
</protein>
<proteinExistence type="predicted"/>
<dbReference type="PANTHER" id="PTHR47618">
    <property type="entry name" value="BIFUNCTIONAL OLIGORIBONUCLEASE AND PAP PHOSPHATASE NRNA"/>
    <property type="match status" value="1"/>
</dbReference>
<dbReference type="InterPro" id="IPR038763">
    <property type="entry name" value="DHH_sf"/>
</dbReference>
<evidence type="ECO:0000313" key="5">
    <source>
        <dbReference type="Proteomes" id="UP000589351"/>
    </source>
</evidence>